<dbReference type="OrthoDB" id="10651627at2759"/>
<organism evidence="1 2">
    <name type="scientific">Cadophora malorum</name>
    <dbReference type="NCBI Taxonomy" id="108018"/>
    <lineage>
        <taxon>Eukaryota</taxon>
        <taxon>Fungi</taxon>
        <taxon>Dikarya</taxon>
        <taxon>Ascomycota</taxon>
        <taxon>Pezizomycotina</taxon>
        <taxon>Leotiomycetes</taxon>
        <taxon>Helotiales</taxon>
        <taxon>Ploettnerulaceae</taxon>
        <taxon>Cadophora</taxon>
    </lineage>
</organism>
<reference evidence="1" key="1">
    <citation type="submission" date="2021-02" db="EMBL/GenBank/DDBJ databases">
        <title>Genome sequence Cadophora malorum strain M34.</title>
        <authorList>
            <person name="Stefanovic E."/>
            <person name="Vu D."/>
            <person name="Scully C."/>
            <person name="Dijksterhuis J."/>
            <person name="Roader J."/>
            <person name="Houbraken J."/>
        </authorList>
    </citation>
    <scope>NUCLEOTIDE SEQUENCE</scope>
    <source>
        <strain evidence="1">M34</strain>
    </source>
</reference>
<proteinExistence type="predicted"/>
<keyword evidence="2" id="KW-1185">Reference proteome</keyword>
<evidence type="ECO:0000313" key="1">
    <source>
        <dbReference type="EMBL" id="KAG4418668.1"/>
    </source>
</evidence>
<name>A0A8H7TGY2_9HELO</name>
<accession>A0A8H7TGY2</accession>
<dbReference type="EMBL" id="JAFJYH010000123">
    <property type="protein sequence ID" value="KAG4418668.1"/>
    <property type="molecule type" value="Genomic_DNA"/>
</dbReference>
<dbReference type="AlphaFoldDB" id="A0A8H7TGY2"/>
<sequence>MKKTESFIEIRDGATRLATELMTKLERLKVKEDLRGHQRAWASLFKAVESAWTRDELHEMRLKLKTLKEAMESRLLFSLREKFDLMAFQMSERFDALDRQSQYIISALVEERKISANRFSCDALDQTATLSQLLSRLELLNQQEHRRTRAMIAGYSGREIVVNTETRVEVTRDEEAEIRKLVGNKILESLRDPMMSQRFEEVSEAHVKTFNWIFDENKKRRSNYHGQILPTGYKTEKACTG</sequence>
<comment type="caution">
    <text evidence="1">The sequence shown here is derived from an EMBL/GenBank/DDBJ whole genome shotgun (WGS) entry which is preliminary data.</text>
</comment>
<gene>
    <name evidence="1" type="ORF">IFR04_008204</name>
</gene>
<evidence type="ECO:0000313" key="2">
    <source>
        <dbReference type="Proteomes" id="UP000664132"/>
    </source>
</evidence>
<dbReference type="Proteomes" id="UP000664132">
    <property type="component" value="Unassembled WGS sequence"/>
</dbReference>
<protein>
    <submittedName>
        <fullName evidence="1">Uncharacterized protein</fullName>
    </submittedName>
</protein>